<dbReference type="InterPro" id="IPR011712">
    <property type="entry name" value="Sig_transdc_His_kin_sub3_dim/P"/>
</dbReference>
<keyword evidence="4" id="KW-0808">Transferase</keyword>
<dbReference type="CDD" id="cd16917">
    <property type="entry name" value="HATPase_UhpB-NarQ-NarX-like"/>
    <property type="match status" value="1"/>
</dbReference>
<evidence type="ECO:0000256" key="4">
    <source>
        <dbReference type="ARBA" id="ARBA00022679"/>
    </source>
</evidence>
<gene>
    <name evidence="12" type="ORF">Y717_03450</name>
</gene>
<protein>
    <recommendedName>
        <fullName evidence="2">histidine kinase</fullName>
        <ecNumber evidence="2">2.7.13.3</ecNumber>
    </recommendedName>
</protein>
<dbReference type="PANTHER" id="PTHR24421:SF10">
    <property type="entry name" value="NITRATE_NITRITE SENSOR PROTEIN NARQ"/>
    <property type="match status" value="1"/>
</dbReference>
<keyword evidence="5" id="KW-0547">Nucleotide-binding</keyword>
<comment type="caution">
    <text evidence="12">The sequence shown here is derived from an EMBL/GenBank/DDBJ whole genome shotgun (WGS) entry which is preliminary data.</text>
</comment>
<dbReference type="Gene3D" id="3.30.565.10">
    <property type="entry name" value="Histidine kinase-like ATPase, C-terminal domain"/>
    <property type="match status" value="1"/>
</dbReference>
<evidence type="ECO:0000256" key="9">
    <source>
        <dbReference type="SAM" id="Phobius"/>
    </source>
</evidence>
<evidence type="ECO:0000313" key="13">
    <source>
        <dbReference type="Proteomes" id="UP000245992"/>
    </source>
</evidence>
<evidence type="ECO:0000256" key="8">
    <source>
        <dbReference type="ARBA" id="ARBA00023012"/>
    </source>
</evidence>
<dbReference type="GO" id="GO:0046983">
    <property type="term" value="F:protein dimerization activity"/>
    <property type="evidence" value="ECO:0007669"/>
    <property type="project" value="InterPro"/>
</dbReference>
<dbReference type="STRING" id="1440053.GCA_000718095_06450"/>
<comment type="catalytic activity">
    <reaction evidence="1">
        <text>ATP + protein L-histidine = ADP + protein N-phospho-L-histidine.</text>
        <dbReference type="EC" id="2.7.13.3"/>
    </reaction>
</comment>
<feature type="transmembrane region" description="Helical" evidence="9">
    <location>
        <begin position="79"/>
        <end position="98"/>
    </location>
</feature>
<evidence type="ECO:0000256" key="5">
    <source>
        <dbReference type="ARBA" id="ARBA00022741"/>
    </source>
</evidence>
<dbReference type="InterPro" id="IPR036890">
    <property type="entry name" value="HATPase_C_sf"/>
</dbReference>
<keyword evidence="9" id="KW-0812">Transmembrane</keyword>
<evidence type="ECO:0000256" key="2">
    <source>
        <dbReference type="ARBA" id="ARBA00012438"/>
    </source>
</evidence>
<evidence type="ECO:0000256" key="1">
    <source>
        <dbReference type="ARBA" id="ARBA00000085"/>
    </source>
</evidence>
<feature type="transmembrane region" description="Helical" evidence="9">
    <location>
        <begin position="104"/>
        <end position="123"/>
    </location>
</feature>
<dbReference type="Proteomes" id="UP000245992">
    <property type="component" value="Unassembled WGS sequence"/>
</dbReference>
<keyword evidence="13" id="KW-1185">Reference proteome</keyword>
<feature type="transmembrane region" description="Helical" evidence="9">
    <location>
        <begin position="44"/>
        <end position="67"/>
    </location>
</feature>
<accession>A0A2T7TB99</accession>
<dbReference type="PANTHER" id="PTHR24421">
    <property type="entry name" value="NITRATE/NITRITE SENSOR PROTEIN NARX-RELATED"/>
    <property type="match status" value="1"/>
</dbReference>
<dbReference type="Pfam" id="PF07730">
    <property type="entry name" value="HisKA_3"/>
    <property type="match status" value="1"/>
</dbReference>
<feature type="domain" description="Signal transduction histidine kinase subgroup 3 dimerisation and phosphoacceptor" evidence="11">
    <location>
        <begin position="155"/>
        <end position="221"/>
    </location>
</feature>
<keyword evidence="8" id="KW-0902">Two-component regulatory system</keyword>
<dbReference type="Pfam" id="PF02518">
    <property type="entry name" value="HATPase_c"/>
    <property type="match status" value="1"/>
</dbReference>
<dbReference type="SUPFAM" id="SSF55874">
    <property type="entry name" value="ATPase domain of HSP90 chaperone/DNA topoisomerase II/histidine kinase"/>
    <property type="match status" value="1"/>
</dbReference>
<feature type="domain" description="Histidine kinase/HSP90-like ATPase" evidence="10">
    <location>
        <begin position="266"/>
        <end position="338"/>
    </location>
</feature>
<dbReference type="GO" id="GO:0016020">
    <property type="term" value="C:membrane"/>
    <property type="evidence" value="ECO:0007669"/>
    <property type="project" value="InterPro"/>
</dbReference>
<dbReference type="EMBL" id="AZSP01000112">
    <property type="protein sequence ID" value="PVE12372.1"/>
    <property type="molecule type" value="Genomic_DNA"/>
</dbReference>
<keyword evidence="3" id="KW-0597">Phosphoprotein</keyword>
<dbReference type="Gene3D" id="1.20.5.1930">
    <property type="match status" value="1"/>
</dbReference>
<dbReference type="InterPro" id="IPR003594">
    <property type="entry name" value="HATPase_dom"/>
</dbReference>
<dbReference type="AlphaFoldDB" id="A0A2T7TB99"/>
<evidence type="ECO:0000256" key="7">
    <source>
        <dbReference type="ARBA" id="ARBA00022840"/>
    </source>
</evidence>
<evidence type="ECO:0000259" key="11">
    <source>
        <dbReference type="Pfam" id="PF07730"/>
    </source>
</evidence>
<reference evidence="12 13" key="1">
    <citation type="submission" date="2013-12" db="EMBL/GenBank/DDBJ databases">
        <title>Annotated genome of Streptomyces scopuliridis.</title>
        <authorList>
            <person name="Olson J.B."/>
        </authorList>
    </citation>
    <scope>NUCLEOTIDE SEQUENCE [LARGE SCALE GENOMIC DNA]</scope>
    <source>
        <strain evidence="12 13">RB72</strain>
    </source>
</reference>
<keyword evidence="9" id="KW-0472">Membrane</keyword>
<dbReference type="EC" id="2.7.13.3" evidence="2"/>
<sequence length="365" mass="38779">MAFLALAAAVNGASISGGQLLAPVIASVVVCAVALLVPRLPWPFAPFLVTAVTVWWGWLTVPLLGIVMFDLSVARRMRVAVGCAVVALGANLLGYPATRLWAEQRYVSALVVLLFAVVVGLWLGNRRRLLQALAAEMEHLRIEAQLREEAARVAERSRIAAEMHDVLAHRLSLIALHTGVLATKSDTLPAPVAERLGLLRTTSVEALADLRDVLGVLRDPDATPTSAALTPMVREVEELADEARAAGQHIELTTDGLPEQAPTTHRLALYRIVQEALTNARKHADGAPVTVRIDYGPPATLVEVTNPSGTPRTDTVGSGYGLVGLRERVTTLGGHLNAGPAGAGAWRLAARIPHPAAIEQNGPRT</sequence>
<keyword evidence="7" id="KW-0067">ATP-binding</keyword>
<evidence type="ECO:0000259" key="10">
    <source>
        <dbReference type="Pfam" id="PF02518"/>
    </source>
</evidence>
<evidence type="ECO:0000256" key="3">
    <source>
        <dbReference type="ARBA" id="ARBA00022553"/>
    </source>
</evidence>
<dbReference type="InterPro" id="IPR050482">
    <property type="entry name" value="Sensor_HK_TwoCompSys"/>
</dbReference>
<evidence type="ECO:0000313" key="12">
    <source>
        <dbReference type="EMBL" id="PVE12372.1"/>
    </source>
</evidence>
<dbReference type="GO" id="GO:0000155">
    <property type="term" value="F:phosphorelay sensor kinase activity"/>
    <property type="evidence" value="ECO:0007669"/>
    <property type="project" value="InterPro"/>
</dbReference>
<dbReference type="GO" id="GO:0005524">
    <property type="term" value="F:ATP binding"/>
    <property type="evidence" value="ECO:0007669"/>
    <property type="project" value="UniProtKB-KW"/>
</dbReference>
<name>A0A2T7TB99_9ACTN</name>
<evidence type="ECO:0000256" key="6">
    <source>
        <dbReference type="ARBA" id="ARBA00022777"/>
    </source>
</evidence>
<organism evidence="12 13">
    <name type="scientific">Streptomyces scopuliridis RB72</name>
    <dbReference type="NCBI Taxonomy" id="1440053"/>
    <lineage>
        <taxon>Bacteria</taxon>
        <taxon>Bacillati</taxon>
        <taxon>Actinomycetota</taxon>
        <taxon>Actinomycetes</taxon>
        <taxon>Kitasatosporales</taxon>
        <taxon>Streptomycetaceae</taxon>
        <taxon>Streptomyces</taxon>
    </lineage>
</organism>
<keyword evidence="6 12" id="KW-0418">Kinase</keyword>
<keyword evidence="9" id="KW-1133">Transmembrane helix</keyword>
<proteinExistence type="predicted"/>